<dbReference type="Proteomes" id="UP001634393">
    <property type="component" value="Unassembled WGS sequence"/>
</dbReference>
<evidence type="ECO:0000313" key="2">
    <source>
        <dbReference type="EMBL" id="KAL3825429.1"/>
    </source>
</evidence>
<organism evidence="2 3">
    <name type="scientific">Penstemon smallii</name>
    <dbReference type="NCBI Taxonomy" id="265156"/>
    <lineage>
        <taxon>Eukaryota</taxon>
        <taxon>Viridiplantae</taxon>
        <taxon>Streptophyta</taxon>
        <taxon>Embryophyta</taxon>
        <taxon>Tracheophyta</taxon>
        <taxon>Spermatophyta</taxon>
        <taxon>Magnoliopsida</taxon>
        <taxon>eudicotyledons</taxon>
        <taxon>Gunneridae</taxon>
        <taxon>Pentapetalae</taxon>
        <taxon>asterids</taxon>
        <taxon>lamiids</taxon>
        <taxon>Lamiales</taxon>
        <taxon>Plantaginaceae</taxon>
        <taxon>Cheloneae</taxon>
        <taxon>Penstemon</taxon>
    </lineage>
</organism>
<gene>
    <name evidence="2" type="ORF">ACJIZ3_021458</name>
</gene>
<accession>A0ABD3SLF6</accession>
<name>A0ABD3SLF6_9LAMI</name>
<evidence type="ECO:0000259" key="1">
    <source>
        <dbReference type="Pfam" id="PF12776"/>
    </source>
</evidence>
<sequence>MWSEEDLQYFLERLMDETAAGNIHWKWRNLDVFEKITSELVERTGKLYTLELVDKQYHRLHSRYWVWDQALKSKCVKWDRVQNKLLVPNEAIRDILLKVVYLYLNIFL</sequence>
<proteinExistence type="predicted"/>
<dbReference type="EMBL" id="JBJXBP010000006">
    <property type="protein sequence ID" value="KAL3825429.1"/>
    <property type="molecule type" value="Genomic_DNA"/>
</dbReference>
<comment type="caution">
    <text evidence="2">The sequence shown here is derived from an EMBL/GenBank/DDBJ whole genome shotgun (WGS) entry which is preliminary data.</text>
</comment>
<dbReference type="InterPro" id="IPR024752">
    <property type="entry name" value="Myb/SANT-like_dom"/>
</dbReference>
<dbReference type="Pfam" id="PF12776">
    <property type="entry name" value="Myb_DNA-bind_3"/>
    <property type="match status" value="1"/>
</dbReference>
<feature type="domain" description="Myb/SANT-like" evidence="1">
    <location>
        <begin position="1"/>
        <end position="85"/>
    </location>
</feature>
<dbReference type="AlphaFoldDB" id="A0ABD3SLF6"/>
<reference evidence="2 3" key="1">
    <citation type="submission" date="2024-12" db="EMBL/GenBank/DDBJ databases">
        <title>The unique morphological basis and parallel evolutionary history of personate flowers in Penstemon.</title>
        <authorList>
            <person name="Depatie T.H."/>
            <person name="Wessinger C.A."/>
        </authorList>
    </citation>
    <scope>NUCLEOTIDE SEQUENCE [LARGE SCALE GENOMIC DNA]</scope>
    <source>
        <strain evidence="2">WTNN_2</strain>
        <tissue evidence="2">Leaf</tissue>
    </source>
</reference>
<evidence type="ECO:0000313" key="3">
    <source>
        <dbReference type="Proteomes" id="UP001634393"/>
    </source>
</evidence>
<protein>
    <recommendedName>
        <fullName evidence="1">Myb/SANT-like domain-containing protein</fullName>
    </recommendedName>
</protein>
<keyword evidence="3" id="KW-1185">Reference proteome</keyword>